<accession>A0A9D1GBA7</accession>
<proteinExistence type="predicted"/>
<evidence type="ECO:0000313" key="4">
    <source>
        <dbReference type="Proteomes" id="UP000886833"/>
    </source>
</evidence>
<sequence>MERYDTSNRSTVRSRTEKNKDLYNDLGRLEKYTTLTDVSKIDAVELNAAKKNYRTREGYHSLKDYDMNIEEKPLVRKELDEFNYLYNDEHKTYDINKVLEEAKELREKDALEKKRKLHNEKYNILESSEEDLEKFKEETKLRHKPIENEEELEELIHTITSKELREEIDKREAESNDNTNSLLSDLMATNVNEEVLKPIATKIEDSKIEEDTKQLDKVKEKTMSLKDEIDKSFYTKSLDLSEEDFESDEEEEEVKP</sequence>
<organism evidence="3 4">
    <name type="scientific">Candidatus Onthousia faecipullorum</name>
    <dbReference type="NCBI Taxonomy" id="2840887"/>
    <lineage>
        <taxon>Bacteria</taxon>
        <taxon>Bacillati</taxon>
        <taxon>Bacillota</taxon>
        <taxon>Bacilli</taxon>
        <taxon>Candidatus Onthousia</taxon>
    </lineage>
</organism>
<reference evidence="3" key="2">
    <citation type="journal article" date="2021" name="PeerJ">
        <title>Extensive microbial diversity within the chicken gut microbiome revealed by metagenomics and culture.</title>
        <authorList>
            <person name="Gilroy R."/>
            <person name="Ravi A."/>
            <person name="Getino M."/>
            <person name="Pursley I."/>
            <person name="Horton D.L."/>
            <person name="Alikhan N.F."/>
            <person name="Baker D."/>
            <person name="Gharbi K."/>
            <person name="Hall N."/>
            <person name="Watson M."/>
            <person name="Adriaenssens E.M."/>
            <person name="Foster-Nyarko E."/>
            <person name="Jarju S."/>
            <person name="Secka A."/>
            <person name="Antonio M."/>
            <person name="Oren A."/>
            <person name="Chaudhuri R.R."/>
            <person name="La Ragione R."/>
            <person name="Hildebrand F."/>
            <person name="Pallen M.J."/>
        </authorList>
    </citation>
    <scope>NUCLEOTIDE SEQUENCE</scope>
    <source>
        <strain evidence="3">CHK195-26880</strain>
    </source>
</reference>
<dbReference type="AlphaFoldDB" id="A0A9D1GBA7"/>
<feature type="coiled-coil region" evidence="1">
    <location>
        <begin position="108"/>
        <end position="138"/>
    </location>
</feature>
<evidence type="ECO:0000256" key="2">
    <source>
        <dbReference type="SAM" id="MobiDB-lite"/>
    </source>
</evidence>
<keyword evidence="1" id="KW-0175">Coiled coil</keyword>
<feature type="non-terminal residue" evidence="3">
    <location>
        <position position="256"/>
    </location>
</feature>
<dbReference type="Proteomes" id="UP000886833">
    <property type="component" value="Unassembled WGS sequence"/>
</dbReference>
<comment type="caution">
    <text evidence="3">The sequence shown here is derived from an EMBL/GenBank/DDBJ whole genome shotgun (WGS) entry which is preliminary data.</text>
</comment>
<feature type="compositionally biased region" description="Acidic residues" evidence="2">
    <location>
        <begin position="240"/>
        <end position="256"/>
    </location>
</feature>
<evidence type="ECO:0000256" key="1">
    <source>
        <dbReference type="SAM" id="Coils"/>
    </source>
</evidence>
<reference evidence="3" key="1">
    <citation type="submission" date="2020-10" db="EMBL/GenBank/DDBJ databases">
        <authorList>
            <person name="Gilroy R."/>
        </authorList>
    </citation>
    <scope>NUCLEOTIDE SEQUENCE</scope>
    <source>
        <strain evidence="3">CHK195-26880</strain>
    </source>
</reference>
<protein>
    <submittedName>
        <fullName evidence="3">Uncharacterized protein</fullName>
    </submittedName>
</protein>
<gene>
    <name evidence="3" type="ORF">IAB59_04250</name>
</gene>
<dbReference type="EMBL" id="DVKQ01000056">
    <property type="protein sequence ID" value="HIT37673.1"/>
    <property type="molecule type" value="Genomic_DNA"/>
</dbReference>
<evidence type="ECO:0000313" key="3">
    <source>
        <dbReference type="EMBL" id="HIT37673.1"/>
    </source>
</evidence>
<feature type="region of interest" description="Disordered" evidence="2">
    <location>
        <begin position="237"/>
        <end position="256"/>
    </location>
</feature>
<name>A0A9D1GBA7_9FIRM</name>